<accession>A0AAN8W2K7</accession>
<dbReference type="EMBL" id="JBAMMX010000005">
    <property type="protein sequence ID" value="KAK6940357.1"/>
    <property type="molecule type" value="Genomic_DNA"/>
</dbReference>
<dbReference type="Proteomes" id="UP001370490">
    <property type="component" value="Unassembled WGS sequence"/>
</dbReference>
<name>A0AAN8W2K7_9MAGN</name>
<evidence type="ECO:0000313" key="2">
    <source>
        <dbReference type="Proteomes" id="UP001370490"/>
    </source>
</evidence>
<comment type="caution">
    <text evidence="1">The sequence shown here is derived from an EMBL/GenBank/DDBJ whole genome shotgun (WGS) entry which is preliminary data.</text>
</comment>
<reference evidence="1 2" key="1">
    <citation type="submission" date="2023-12" db="EMBL/GenBank/DDBJ databases">
        <title>A high-quality genome assembly for Dillenia turbinata (Dilleniales).</title>
        <authorList>
            <person name="Chanderbali A."/>
        </authorList>
    </citation>
    <scope>NUCLEOTIDE SEQUENCE [LARGE SCALE GENOMIC DNA]</scope>
    <source>
        <strain evidence="1">LSX21</strain>
        <tissue evidence="1">Leaf</tissue>
    </source>
</reference>
<sequence length="76" mass="9013">MTRGRFMIEDGAGLQWKEERERERERERAVCETHRCWCLLWGCICEVPELARYIPPLESVLTKYSSMDISLAFCDL</sequence>
<organism evidence="1 2">
    <name type="scientific">Dillenia turbinata</name>
    <dbReference type="NCBI Taxonomy" id="194707"/>
    <lineage>
        <taxon>Eukaryota</taxon>
        <taxon>Viridiplantae</taxon>
        <taxon>Streptophyta</taxon>
        <taxon>Embryophyta</taxon>
        <taxon>Tracheophyta</taxon>
        <taxon>Spermatophyta</taxon>
        <taxon>Magnoliopsida</taxon>
        <taxon>eudicotyledons</taxon>
        <taxon>Gunneridae</taxon>
        <taxon>Pentapetalae</taxon>
        <taxon>Dilleniales</taxon>
        <taxon>Dilleniaceae</taxon>
        <taxon>Dillenia</taxon>
    </lineage>
</organism>
<gene>
    <name evidence="1" type="ORF">RJ641_029888</name>
</gene>
<protein>
    <submittedName>
        <fullName evidence="1">Uncharacterized protein</fullName>
    </submittedName>
</protein>
<evidence type="ECO:0000313" key="1">
    <source>
        <dbReference type="EMBL" id="KAK6940357.1"/>
    </source>
</evidence>
<proteinExistence type="predicted"/>
<dbReference type="AlphaFoldDB" id="A0AAN8W2K7"/>
<keyword evidence="2" id="KW-1185">Reference proteome</keyword>